<comment type="similarity">
    <text evidence="1 2">Belongs to the phD/YefM antitoxin family.</text>
</comment>
<dbReference type="Pfam" id="PF02604">
    <property type="entry name" value="PhdYeFM_antitox"/>
    <property type="match status" value="1"/>
</dbReference>
<comment type="function">
    <text evidence="2">Antitoxin component of a type II toxin-antitoxin (TA) system.</text>
</comment>
<name>A0A087DNY4_BIFAD</name>
<dbReference type="EMBL" id="JGZQ01000006">
    <property type="protein sequence ID" value="KFI97234.1"/>
    <property type="molecule type" value="Genomic_DNA"/>
</dbReference>
<dbReference type="InterPro" id="IPR036165">
    <property type="entry name" value="YefM-like_sf"/>
</dbReference>
<accession>A0A087DNY4</accession>
<dbReference type="RefSeq" id="WP_021913050.1">
    <property type="nucleotide sequence ID" value="NZ_JDUX01000006.1"/>
</dbReference>
<evidence type="ECO:0000313" key="3">
    <source>
        <dbReference type="EMBL" id="KFI97234.1"/>
    </source>
</evidence>
<evidence type="ECO:0000256" key="1">
    <source>
        <dbReference type="ARBA" id="ARBA00009981"/>
    </source>
</evidence>
<proteinExistence type="inferred from homology"/>
<organism evidence="3 4">
    <name type="scientific">Bifidobacterium adolescentis JCM 15918</name>
    <dbReference type="NCBI Taxonomy" id="1437612"/>
    <lineage>
        <taxon>Bacteria</taxon>
        <taxon>Bacillati</taxon>
        <taxon>Actinomycetota</taxon>
        <taxon>Actinomycetes</taxon>
        <taxon>Bifidobacteriales</taxon>
        <taxon>Bifidobacteriaceae</taxon>
        <taxon>Bifidobacterium</taxon>
    </lineage>
</organism>
<comment type="caution">
    <text evidence="3">The sequence shown here is derived from an EMBL/GenBank/DDBJ whole genome shotgun (WGS) entry which is preliminary data.</text>
</comment>
<dbReference type="Proteomes" id="UP000029091">
    <property type="component" value="Unassembled WGS sequence"/>
</dbReference>
<evidence type="ECO:0000313" key="4">
    <source>
        <dbReference type="Proteomes" id="UP000029091"/>
    </source>
</evidence>
<reference evidence="3 4" key="1">
    <citation type="submission" date="2014-03" db="EMBL/GenBank/DDBJ databases">
        <title>Genomics of Bifidobacteria.</title>
        <authorList>
            <person name="Ventura M."/>
            <person name="Milani C."/>
            <person name="Lugli G.A."/>
        </authorList>
    </citation>
    <scope>NUCLEOTIDE SEQUENCE [LARGE SCALE GENOMIC DNA]</scope>
    <source>
        <strain evidence="4">JCM 15918</strain>
    </source>
</reference>
<protein>
    <recommendedName>
        <fullName evidence="2">Antitoxin</fullName>
    </recommendedName>
</protein>
<dbReference type="SUPFAM" id="SSF143120">
    <property type="entry name" value="YefM-like"/>
    <property type="match status" value="1"/>
</dbReference>
<evidence type="ECO:0000256" key="2">
    <source>
        <dbReference type="RuleBase" id="RU362080"/>
    </source>
</evidence>
<dbReference type="InterPro" id="IPR006442">
    <property type="entry name" value="Antitoxin_Phd/YefM"/>
</dbReference>
<dbReference type="AlphaFoldDB" id="A0A087DNY4"/>
<gene>
    <name evidence="3" type="ORF">BSTER_1241</name>
</gene>
<sequence length="102" mass="11381">MSVTSILDNMISVTDLNRGGASKTLSRVGNNHPVIVLDGNRPSAVIITPDDYWRLTQAEEDFALYQEAMDRLHNGDGTQLTDIDVFGEHYHSVNDGFEPEFE</sequence>